<dbReference type="PANTHER" id="PTHR47972">
    <property type="entry name" value="KINESIN-LIKE PROTEIN KLP-3"/>
    <property type="match status" value="1"/>
</dbReference>
<evidence type="ECO:0000313" key="6">
    <source>
        <dbReference type="Proteomes" id="UP001227230"/>
    </source>
</evidence>
<feature type="compositionally biased region" description="Basic and acidic residues" evidence="3">
    <location>
        <begin position="537"/>
        <end position="548"/>
    </location>
</feature>
<dbReference type="Proteomes" id="UP001227230">
    <property type="component" value="Chromosome 6"/>
</dbReference>
<dbReference type="PRINTS" id="PR00380">
    <property type="entry name" value="KINESINHEAVY"/>
</dbReference>
<dbReference type="PROSITE" id="PS50067">
    <property type="entry name" value="KINESIN_MOTOR_2"/>
    <property type="match status" value="1"/>
</dbReference>
<dbReference type="InterPro" id="IPR027640">
    <property type="entry name" value="Kinesin-like_fam"/>
</dbReference>
<evidence type="ECO:0000256" key="3">
    <source>
        <dbReference type="SAM" id="MobiDB-lite"/>
    </source>
</evidence>
<protein>
    <recommendedName>
        <fullName evidence="4">Kinesin motor domain-containing protein</fullName>
    </recommendedName>
</protein>
<evidence type="ECO:0000256" key="2">
    <source>
        <dbReference type="PROSITE-ProRule" id="PRU00283"/>
    </source>
</evidence>
<keyword evidence="1 2" id="KW-0505">Motor protein</keyword>
<dbReference type="SUPFAM" id="SSF52540">
    <property type="entry name" value="P-loop containing nucleoside triphosphate hydrolases"/>
    <property type="match status" value="1"/>
</dbReference>
<evidence type="ECO:0000256" key="1">
    <source>
        <dbReference type="ARBA" id="ARBA00023175"/>
    </source>
</evidence>
<keyword evidence="6" id="KW-1185">Reference proteome</keyword>
<dbReference type="SMART" id="SM00129">
    <property type="entry name" value="KISc"/>
    <property type="match status" value="1"/>
</dbReference>
<dbReference type="Gene3D" id="3.40.850.10">
    <property type="entry name" value="Kinesin motor domain"/>
    <property type="match status" value="1"/>
</dbReference>
<gene>
    <name evidence="5" type="ORF">VitviT2T_007694</name>
</gene>
<dbReference type="EMBL" id="CP126653">
    <property type="protein sequence ID" value="WJZ88391.1"/>
    <property type="molecule type" value="Genomic_DNA"/>
</dbReference>
<feature type="region of interest" description="Disordered" evidence="3">
    <location>
        <begin position="484"/>
        <end position="504"/>
    </location>
</feature>
<dbReference type="PANTHER" id="PTHR47972:SF23">
    <property type="entry name" value="KINESIN MOTOR DOMAIN-CONTAINING PROTEIN"/>
    <property type="match status" value="1"/>
</dbReference>
<reference evidence="5 6" key="1">
    <citation type="journal article" date="2023" name="Hortic Res">
        <title>The complete reference genome for grapevine (Vitis vinifera L.) genetics and breeding.</title>
        <authorList>
            <person name="Shi X."/>
            <person name="Cao S."/>
            <person name="Wang X."/>
            <person name="Huang S."/>
            <person name="Wang Y."/>
            <person name="Liu Z."/>
            <person name="Liu W."/>
            <person name="Leng X."/>
            <person name="Peng Y."/>
            <person name="Wang N."/>
            <person name="Wang Y."/>
            <person name="Ma Z."/>
            <person name="Xu X."/>
            <person name="Zhang F."/>
            <person name="Xue H."/>
            <person name="Zhong H."/>
            <person name="Wang Y."/>
            <person name="Zhang K."/>
            <person name="Velt A."/>
            <person name="Avia K."/>
            <person name="Holtgrawe D."/>
            <person name="Grimplet J."/>
            <person name="Matus J.T."/>
            <person name="Ware D."/>
            <person name="Wu X."/>
            <person name="Wang H."/>
            <person name="Liu C."/>
            <person name="Fang Y."/>
            <person name="Rustenholz C."/>
            <person name="Cheng Z."/>
            <person name="Xiao H."/>
            <person name="Zhou Y."/>
        </authorList>
    </citation>
    <scope>NUCLEOTIDE SEQUENCE [LARGE SCALE GENOMIC DNA]</scope>
    <source>
        <strain evidence="6">cv. Pinot noir / PN40024</strain>
        <tissue evidence="5">Leaf</tissue>
    </source>
</reference>
<keyword evidence="2" id="KW-0067">ATP-binding</keyword>
<comment type="similarity">
    <text evidence="2">Belongs to the TRAFAC class myosin-kinesin ATPase superfamily. Kinesin family.</text>
</comment>
<evidence type="ECO:0000259" key="4">
    <source>
        <dbReference type="PROSITE" id="PS50067"/>
    </source>
</evidence>
<keyword evidence="2" id="KW-0547">Nucleotide-binding</keyword>
<accession>A0ABY9C140</accession>
<sequence>MMNMDTRKPVGNLAESIRSLLGLKANLTSSWADSVSDIIKSLPSEEPRTDRIKPAKSETTNSFDDKEVNSGTIILKLKDELAALTAYINQLNIQRRQVLNEFLDLKGNIRVFCRIRPITVGENSSHLSTVVTLDSSNALLKLAENKSKRYSFDKVFHPGSSQDDVFLEVEPVIKTALDGYNACIFAYGQTGTGKTYTMEGTPDCPGVVPRAMEVLFKQAVDSNHAFLFSFSMLEIYLGNLKDLLVPQSTKVTDPLPPSLSVHTDPKGGIEIDNLVSIQVSDFNQALSLYRLGRRFRSTASTNSNIASSRSHCMIRITMTCSDAPERRRETNKIWMVDLGGSERVLKTKASGRRLEEGKAINLSLSALGHVINALQRKRRHIPYRNSKLTQVLKDSLGEDSKTLMLVHVSPKEEDLCETVCSLNFATRVRSIHLVSEESTEIRDQKELAMTNLQQKIEWIEAERQNIRRKIDKLNERLENLTRTISSSNEQLEASHPSMEEPQSKVEIISNRTGDVTAAPIPRIPRFMRPTICSRRKSGIDHENSEKKGPASARRRKALSRHAESVSFPVKGISEYSSDHSISRTSCLAGLNLKCSADNETEYSQDTSECDVKMVVFPERENLLRSSIRKKAHFSHTEECGNRKTDKLDSTKFSKVDNWLHLHKNEPTIRSYMHRSKQVLAIPNPEKKDECNGQNISEKLQDDKVHNQEHAINTIADHQIEKLTGDGVAGTFISEVAIDKTVSELKDFISKNPNPNSVYPSHATDGTNMIQTQGLVDGPLVEEDKTGPFTPPEVLCVRFIQNTDNRMKGIPINQEITGKTQCSDTFMLNNSNCCHFYPPDMDNGSIDLIEDSDVSTSISELKSHCPQVPSNSVEDAEKESLCVSSQHLEIGTRSCLHRFRSQRALFMDTTKPKDLTMFFDESQGNMGTGICDLLKQKIRIFYASALLGLGFENLGFEHEFFYGLMQ</sequence>
<dbReference type="InterPro" id="IPR036961">
    <property type="entry name" value="Kinesin_motor_dom_sf"/>
</dbReference>
<feature type="binding site" evidence="2">
    <location>
        <begin position="188"/>
        <end position="195"/>
    </location>
    <ligand>
        <name>ATP</name>
        <dbReference type="ChEBI" id="CHEBI:30616"/>
    </ligand>
</feature>
<dbReference type="InterPro" id="IPR027417">
    <property type="entry name" value="P-loop_NTPase"/>
</dbReference>
<evidence type="ECO:0000313" key="5">
    <source>
        <dbReference type="EMBL" id="WJZ88391.1"/>
    </source>
</evidence>
<organism evidence="5 6">
    <name type="scientific">Vitis vinifera</name>
    <name type="common">Grape</name>
    <dbReference type="NCBI Taxonomy" id="29760"/>
    <lineage>
        <taxon>Eukaryota</taxon>
        <taxon>Viridiplantae</taxon>
        <taxon>Streptophyta</taxon>
        <taxon>Embryophyta</taxon>
        <taxon>Tracheophyta</taxon>
        <taxon>Spermatophyta</taxon>
        <taxon>Magnoliopsida</taxon>
        <taxon>eudicotyledons</taxon>
        <taxon>Gunneridae</taxon>
        <taxon>Pentapetalae</taxon>
        <taxon>rosids</taxon>
        <taxon>Vitales</taxon>
        <taxon>Vitaceae</taxon>
        <taxon>Viteae</taxon>
        <taxon>Vitis</taxon>
    </lineage>
</organism>
<proteinExistence type="inferred from homology"/>
<name>A0ABY9C140_VITVI</name>
<dbReference type="Pfam" id="PF00225">
    <property type="entry name" value="Kinesin"/>
    <property type="match status" value="1"/>
</dbReference>
<dbReference type="InterPro" id="IPR001752">
    <property type="entry name" value="Kinesin_motor_dom"/>
</dbReference>
<feature type="region of interest" description="Disordered" evidence="3">
    <location>
        <begin position="533"/>
        <end position="563"/>
    </location>
</feature>
<feature type="domain" description="Kinesin motor" evidence="4">
    <location>
        <begin position="108"/>
        <end position="431"/>
    </location>
</feature>